<feature type="transmembrane region" description="Helical" evidence="1">
    <location>
        <begin position="6"/>
        <end position="26"/>
    </location>
</feature>
<keyword evidence="1" id="KW-0812">Transmembrane</keyword>
<organism evidence="2 3">
    <name type="scientific">Chryseosolibacter indicus</name>
    <dbReference type="NCBI Taxonomy" id="2782351"/>
    <lineage>
        <taxon>Bacteria</taxon>
        <taxon>Pseudomonadati</taxon>
        <taxon>Bacteroidota</taxon>
        <taxon>Cytophagia</taxon>
        <taxon>Cytophagales</taxon>
        <taxon>Chryseotaleaceae</taxon>
        <taxon>Chryseosolibacter</taxon>
    </lineage>
</organism>
<sequence length="88" mass="9053">MNSTGKVLLAIIGAAAAGAIIGMLVAPEKGSDLRKKLTDTAGDWSSQLSQLLASGKAQLDNLKQAAASEAENLAEEGGDAFNKVRERV</sequence>
<evidence type="ECO:0000313" key="2">
    <source>
        <dbReference type="EMBL" id="MBT1702416.1"/>
    </source>
</evidence>
<reference evidence="2 3" key="1">
    <citation type="submission" date="2021-05" db="EMBL/GenBank/DDBJ databases">
        <title>A Polyphasic approach of four new species of the genus Ohtaekwangia: Ohtaekwangia histidinii sp. nov., Ohtaekwangia cretensis sp. nov., Ohtaekwangia indiensis sp. nov., Ohtaekwangia reichenbachii sp. nov. from diverse environment.</title>
        <authorList>
            <person name="Octaviana S."/>
        </authorList>
    </citation>
    <scope>NUCLEOTIDE SEQUENCE [LARGE SCALE GENOMIC DNA]</scope>
    <source>
        <strain evidence="2 3">PWU20</strain>
    </source>
</reference>
<gene>
    <name evidence="2" type="ORF">KK060_03945</name>
</gene>
<keyword evidence="1" id="KW-0472">Membrane</keyword>
<dbReference type="EMBL" id="JAHESD010000005">
    <property type="protein sequence ID" value="MBT1702416.1"/>
    <property type="molecule type" value="Genomic_DNA"/>
</dbReference>
<protein>
    <submittedName>
        <fullName evidence="2">YtxH domain-containing protein</fullName>
    </submittedName>
</protein>
<dbReference type="InterPro" id="IPR024623">
    <property type="entry name" value="YtxH"/>
</dbReference>
<proteinExistence type="predicted"/>
<keyword evidence="3" id="KW-1185">Reference proteome</keyword>
<evidence type="ECO:0000256" key="1">
    <source>
        <dbReference type="SAM" id="Phobius"/>
    </source>
</evidence>
<name>A0ABS5VMS6_9BACT</name>
<comment type="caution">
    <text evidence="2">The sequence shown here is derived from an EMBL/GenBank/DDBJ whole genome shotgun (WGS) entry which is preliminary data.</text>
</comment>
<keyword evidence="1" id="KW-1133">Transmembrane helix</keyword>
<evidence type="ECO:0000313" key="3">
    <source>
        <dbReference type="Proteomes" id="UP000772618"/>
    </source>
</evidence>
<dbReference type="Pfam" id="PF12732">
    <property type="entry name" value="YtxH"/>
    <property type="match status" value="1"/>
</dbReference>
<dbReference type="Proteomes" id="UP000772618">
    <property type="component" value="Unassembled WGS sequence"/>
</dbReference>
<dbReference type="RefSeq" id="WP_254152336.1">
    <property type="nucleotide sequence ID" value="NZ_JAHESD010000005.1"/>
</dbReference>
<accession>A0ABS5VMS6</accession>